<proteinExistence type="predicted"/>
<accession>A0A0E9QBI7</accession>
<evidence type="ECO:0000313" key="1">
    <source>
        <dbReference type="EMBL" id="JAH13463.1"/>
    </source>
</evidence>
<sequence>MSLLTNMYAFVITVVNNNHWHNHCHNTKSVRQNY</sequence>
<organism evidence="1">
    <name type="scientific">Anguilla anguilla</name>
    <name type="common">European freshwater eel</name>
    <name type="synonym">Muraena anguilla</name>
    <dbReference type="NCBI Taxonomy" id="7936"/>
    <lineage>
        <taxon>Eukaryota</taxon>
        <taxon>Metazoa</taxon>
        <taxon>Chordata</taxon>
        <taxon>Craniata</taxon>
        <taxon>Vertebrata</taxon>
        <taxon>Euteleostomi</taxon>
        <taxon>Actinopterygii</taxon>
        <taxon>Neopterygii</taxon>
        <taxon>Teleostei</taxon>
        <taxon>Anguilliformes</taxon>
        <taxon>Anguillidae</taxon>
        <taxon>Anguilla</taxon>
    </lineage>
</organism>
<dbReference type="EMBL" id="GBXM01095114">
    <property type="protein sequence ID" value="JAH13463.1"/>
    <property type="molecule type" value="Transcribed_RNA"/>
</dbReference>
<reference evidence="1" key="2">
    <citation type="journal article" date="2015" name="Fish Shellfish Immunol.">
        <title>Early steps in the European eel (Anguilla anguilla)-Vibrio vulnificus interaction in the gills: Role of the RtxA13 toxin.</title>
        <authorList>
            <person name="Callol A."/>
            <person name="Pajuelo D."/>
            <person name="Ebbesson L."/>
            <person name="Teles M."/>
            <person name="MacKenzie S."/>
            <person name="Amaro C."/>
        </authorList>
    </citation>
    <scope>NUCLEOTIDE SEQUENCE</scope>
</reference>
<dbReference type="AlphaFoldDB" id="A0A0E9QBI7"/>
<protein>
    <submittedName>
        <fullName evidence="1">Uncharacterized protein</fullName>
    </submittedName>
</protein>
<name>A0A0E9QBI7_ANGAN</name>
<reference evidence="1" key="1">
    <citation type="submission" date="2014-11" db="EMBL/GenBank/DDBJ databases">
        <authorList>
            <person name="Amaro Gonzalez C."/>
        </authorList>
    </citation>
    <scope>NUCLEOTIDE SEQUENCE</scope>
</reference>